<accession>A0A481YQL8</accession>
<organism evidence="2">
    <name type="scientific">Pithovirus LCDPAC02</name>
    <dbReference type="NCBI Taxonomy" id="2506601"/>
    <lineage>
        <taxon>Viruses</taxon>
        <taxon>Pithoviruses</taxon>
    </lineage>
</organism>
<keyword evidence="1" id="KW-0472">Membrane</keyword>
<proteinExistence type="predicted"/>
<name>A0A481YQL8_9VIRU</name>
<sequence>MTELIILINITIIIIALSLLLNNKNEKHDILSIVIDDKEIENLSSLIKSETLKLETLKSEPLIKETPVIKIEKNNIKSVIKIDKNIYNKINLNISPDIKWKSEEKVGIIFEYIFDTKFEKNIRPEILKNPYTNRKLELDRYVVITFKNKKYTIAIEINGIHHKEKSNYFHIKSLDFEKQVMRDKWKYDKCRREGIILFIIDLEIIKYEKSKKSKNKVLIDECRNQIIKRIKNGDIPRDIVKRF</sequence>
<gene>
    <name evidence="2" type="ORF">LCDPAC02_02440</name>
</gene>
<keyword evidence="1" id="KW-0812">Transmembrane</keyword>
<protein>
    <submittedName>
        <fullName evidence="2">Uncharacterized protein</fullName>
    </submittedName>
</protein>
<reference evidence="2" key="1">
    <citation type="journal article" date="2019" name="MBio">
        <title>Virus Genomes from Deep Sea Sediments Expand the Ocean Megavirome and Support Independent Origins of Viral Gigantism.</title>
        <authorList>
            <person name="Backstrom D."/>
            <person name="Yutin N."/>
            <person name="Jorgensen S.L."/>
            <person name="Dharamshi J."/>
            <person name="Homa F."/>
            <person name="Zaremba-Niedwiedzka K."/>
            <person name="Spang A."/>
            <person name="Wolf Y.I."/>
            <person name="Koonin E.V."/>
            <person name="Ettema T.J."/>
        </authorList>
    </citation>
    <scope>NUCLEOTIDE SEQUENCE</scope>
</reference>
<dbReference type="EMBL" id="MK500302">
    <property type="protein sequence ID" value="QBK85045.1"/>
    <property type="molecule type" value="Genomic_DNA"/>
</dbReference>
<evidence type="ECO:0000313" key="2">
    <source>
        <dbReference type="EMBL" id="QBK85045.1"/>
    </source>
</evidence>
<keyword evidence="1" id="KW-1133">Transmembrane helix</keyword>
<evidence type="ECO:0000256" key="1">
    <source>
        <dbReference type="SAM" id="Phobius"/>
    </source>
</evidence>
<feature type="transmembrane region" description="Helical" evidence="1">
    <location>
        <begin position="6"/>
        <end position="22"/>
    </location>
</feature>